<dbReference type="Gene3D" id="2.60.20.10">
    <property type="entry name" value="Crystallins"/>
    <property type="match status" value="1"/>
</dbReference>
<keyword evidence="2" id="KW-1185">Reference proteome</keyword>
<comment type="caution">
    <text evidence="1">The sequence shown here is derived from an EMBL/GenBank/DDBJ whole genome shotgun (WGS) entry which is preliminary data.</text>
</comment>
<dbReference type="AlphaFoldDB" id="A0A0A6XCT6"/>
<gene>
    <name evidence="1" type="ORF">MB27_08780</name>
</gene>
<organism evidence="1 2">
    <name type="scientific">Actinoplanes utahensis</name>
    <dbReference type="NCBI Taxonomy" id="1869"/>
    <lineage>
        <taxon>Bacteria</taxon>
        <taxon>Bacillati</taxon>
        <taxon>Actinomycetota</taxon>
        <taxon>Actinomycetes</taxon>
        <taxon>Micromonosporales</taxon>
        <taxon>Micromonosporaceae</taxon>
        <taxon>Actinoplanes</taxon>
    </lineage>
</organism>
<dbReference type="eggNOG" id="ENOG5033HPW">
    <property type="taxonomic scope" value="Bacteria"/>
</dbReference>
<reference evidence="1 2" key="1">
    <citation type="submission" date="2014-10" db="EMBL/GenBank/DDBJ databases">
        <title>Draft genome sequence of Actinoplanes utahensis NRRL 12052.</title>
        <authorList>
            <person name="Velasco-Bucheli B."/>
            <person name="del Cerro C."/>
            <person name="Hormigo D."/>
            <person name="Garcia J.L."/>
            <person name="Acebal C."/>
            <person name="Arroyo M."/>
            <person name="de la Mata I."/>
        </authorList>
    </citation>
    <scope>NUCLEOTIDE SEQUENCE [LARGE SCALE GENOMIC DNA]</scope>
    <source>
        <strain evidence="1 2">NRRL 12052</strain>
    </source>
</reference>
<proteinExistence type="predicted"/>
<evidence type="ECO:0000313" key="1">
    <source>
        <dbReference type="EMBL" id="KHD77867.1"/>
    </source>
</evidence>
<protein>
    <submittedName>
        <fullName evidence="1">Uncharacterized protein</fullName>
    </submittedName>
</protein>
<accession>A0A0A6XCT6</accession>
<evidence type="ECO:0000313" key="2">
    <source>
        <dbReference type="Proteomes" id="UP000054537"/>
    </source>
</evidence>
<dbReference type="STRING" id="1869.MB27_08780"/>
<sequence length="178" mass="18677">MLGALLVASPAQAAAPAKTCVINLSAGNTMTCHTTFTKAVAAATGGYITDAPDTAGKALTDRSFQGRLNETEKVKSHQATTAQAATVLSIDYDGTGTGGTSFIWSGDNGCTATSTDVDYFVNSMPSGWNDRVSSNLTYANCWVNYWEHNNHTGSSTGYAGSRNNLGVMNNQASSERWS</sequence>
<dbReference type="EMBL" id="JRTT01000008">
    <property type="protein sequence ID" value="KHD77867.1"/>
    <property type="molecule type" value="Genomic_DNA"/>
</dbReference>
<name>A0A0A6XCT6_ACTUT</name>
<dbReference type="Proteomes" id="UP000054537">
    <property type="component" value="Unassembled WGS sequence"/>
</dbReference>